<organism evidence="1 2">
    <name type="scientific">Lithospermum erythrorhizon</name>
    <name type="common">Purple gromwell</name>
    <name type="synonym">Lithospermum officinale var. erythrorhizon</name>
    <dbReference type="NCBI Taxonomy" id="34254"/>
    <lineage>
        <taxon>Eukaryota</taxon>
        <taxon>Viridiplantae</taxon>
        <taxon>Streptophyta</taxon>
        <taxon>Embryophyta</taxon>
        <taxon>Tracheophyta</taxon>
        <taxon>Spermatophyta</taxon>
        <taxon>Magnoliopsida</taxon>
        <taxon>eudicotyledons</taxon>
        <taxon>Gunneridae</taxon>
        <taxon>Pentapetalae</taxon>
        <taxon>asterids</taxon>
        <taxon>lamiids</taxon>
        <taxon>Boraginales</taxon>
        <taxon>Boraginaceae</taxon>
        <taxon>Boraginoideae</taxon>
        <taxon>Lithospermeae</taxon>
        <taxon>Lithospermum</taxon>
    </lineage>
</organism>
<dbReference type="AlphaFoldDB" id="A0AAV3NVF8"/>
<protein>
    <recommendedName>
        <fullName evidence="3">Envelope-like protein</fullName>
    </recommendedName>
</protein>
<keyword evidence="2" id="KW-1185">Reference proteome</keyword>
<reference evidence="1 2" key="1">
    <citation type="submission" date="2024-01" db="EMBL/GenBank/DDBJ databases">
        <title>The complete chloroplast genome sequence of Lithospermum erythrorhizon: insights into the phylogenetic relationship among Boraginaceae species and the maternal lineages of purple gromwells.</title>
        <authorList>
            <person name="Okada T."/>
            <person name="Watanabe K."/>
        </authorList>
    </citation>
    <scope>NUCLEOTIDE SEQUENCE [LARGE SCALE GENOMIC DNA]</scope>
</reference>
<evidence type="ECO:0000313" key="2">
    <source>
        <dbReference type="Proteomes" id="UP001454036"/>
    </source>
</evidence>
<accession>A0AAV3NVF8</accession>
<gene>
    <name evidence="1" type="ORF">LIER_35644</name>
</gene>
<dbReference type="Proteomes" id="UP001454036">
    <property type="component" value="Unassembled WGS sequence"/>
</dbReference>
<evidence type="ECO:0008006" key="3">
    <source>
        <dbReference type="Google" id="ProtNLM"/>
    </source>
</evidence>
<comment type="caution">
    <text evidence="1">The sequence shown here is derived from an EMBL/GenBank/DDBJ whole genome shotgun (WGS) entry which is preliminary data.</text>
</comment>
<sequence>MKNKTYIVIIEESGMLAITGDIGPHWPSIVRQFICNLSEDIANPSSPMLHKVKLRRLMFNFSHMLINRYYGRQNEGISRSSLKVDDIIKTLTEGALTEWPPKGQLQASVLSLRILYVMGSQQDLDFGRVIFDQIVDHSRTGAKMKPIEFPSLICSILIHQHPEVLKAGDGLGEDAKPLTITYKLMAGKHVVDV</sequence>
<evidence type="ECO:0000313" key="1">
    <source>
        <dbReference type="EMBL" id="GAA0142847.1"/>
    </source>
</evidence>
<name>A0AAV3NVF8_LITER</name>
<proteinExistence type="predicted"/>
<dbReference type="EMBL" id="BAABME010015764">
    <property type="protein sequence ID" value="GAA0142847.1"/>
    <property type="molecule type" value="Genomic_DNA"/>
</dbReference>